<dbReference type="PANTHER" id="PTHR11820">
    <property type="entry name" value="ACYLPYRUVASE"/>
    <property type="match status" value="1"/>
</dbReference>
<name>A0A437RSB7_9BURK</name>
<gene>
    <name evidence="4" type="ORF">EOE66_03485</name>
</gene>
<dbReference type="Pfam" id="PF10370">
    <property type="entry name" value="Rv2993c-like_N"/>
    <property type="match status" value="1"/>
</dbReference>
<evidence type="ECO:0000313" key="5">
    <source>
        <dbReference type="Proteomes" id="UP000285575"/>
    </source>
</evidence>
<dbReference type="Pfam" id="PF01557">
    <property type="entry name" value="FAA_hydrolase"/>
    <property type="match status" value="1"/>
</dbReference>
<evidence type="ECO:0000259" key="3">
    <source>
        <dbReference type="Pfam" id="PF10370"/>
    </source>
</evidence>
<comment type="caution">
    <text evidence="4">The sequence shown here is derived from an EMBL/GenBank/DDBJ whole genome shotgun (WGS) entry which is preliminary data.</text>
</comment>
<keyword evidence="4" id="KW-0378">Hydrolase</keyword>
<organism evidence="4 5">
    <name type="scientific">Rubrivivax rivuli</name>
    <dbReference type="NCBI Taxonomy" id="1862385"/>
    <lineage>
        <taxon>Bacteria</taxon>
        <taxon>Pseudomonadati</taxon>
        <taxon>Pseudomonadota</taxon>
        <taxon>Betaproteobacteria</taxon>
        <taxon>Burkholderiales</taxon>
        <taxon>Sphaerotilaceae</taxon>
        <taxon>Rubrivivax</taxon>
    </lineage>
</organism>
<sequence length="257" mass="27665">MRWLRFTHQGQPTLGLLQDGQVLLHRGLPWAAPEATGESVALADIPPSAWLPPVQPGQIIGLWNNFRAAAEKNGWAAPAEPLYFLKSPHCATGHGQAIPAAPAEVGRVAYEGELALVIGRPAYRIQREEAAACLFGCTVANDVTAMELLNRDASFAQWSRAKSLPGFGALGPWVDTDFQPATATLHTRVGGRERQNYALADMFFPPEELVWRISQELPLRPGDVILCGTSLGVLPMKPGTLVEVEIAGLGVLANTYG</sequence>
<dbReference type="GO" id="GO:0046872">
    <property type="term" value="F:metal ion binding"/>
    <property type="evidence" value="ECO:0007669"/>
    <property type="project" value="UniProtKB-KW"/>
</dbReference>
<keyword evidence="5" id="KW-1185">Reference proteome</keyword>
<dbReference type="InterPro" id="IPR011234">
    <property type="entry name" value="Fumarylacetoacetase-like_C"/>
</dbReference>
<protein>
    <submittedName>
        <fullName evidence="4">FAA hydrolase family protein</fullName>
    </submittedName>
</protein>
<feature type="domain" description="Rv2993c-like N-terminal" evidence="3">
    <location>
        <begin position="1"/>
        <end position="45"/>
    </location>
</feature>
<evidence type="ECO:0000313" key="4">
    <source>
        <dbReference type="EMBL" id="RVU49631.1"/>
    </source>
</evidence>
<evidence type="ECO:0000256" key="1">
    <source>
        <dbReference type="ARBA" id="ARBA00022723"/>
    </source>
</evidence>
<dbReference type="AlphaFoldDB" id="A0A437RSB7"/>
<dbReference type="RefSeq" id="WP_128227265.1">
    <property type="nucleotide sequence ID" value="NZ_SACR01000001.1"/>
</dbReference>
<dbReference type="OrthoDB" id="8582489at2"/>
<proteinExistence type="predicted"/>
<dbReference type="InterPro" id="IPR018833">
    <property type="entry name" value="Rv2993c-like_N"/>
</dbReference>
<evidence type="ECO:0000259" key="2">
    <source>
        <dbReference type="Pfam" id="PF01557"/>
    </source>
</evidence>
<dbReference type="EMBL" id="SACR01000001">
    <property type="protein sequence ID" value="RVU49631.1"/>
    <property type="molecule type" value="Genomic_DNA"/>
</dbReference>
<feature type="domain" description="Fumarylacetoacetase-like C-terminal" evidence="2">
    <location>
        <begin position="59"/>
        <end position="255"/>
    </location>
</feature>
<dbReference type="GO" id="GO:0018773">
    <property type="term" value="F:acetylpyruvate hydrolase activity"/>
    <property type="evidence" value="ECO:0007669"/>
    <property type="project" value="TreeGrafter"/>
</dbReference>
<accession>A0A437RSB7</accession>
<reference evidence="4 5" key="1">
    <citation type="submission" date="2019-01" db="EMBL/GenBank/DDBJ databases">
        <authorList>
            <person name="Chen W.-M."/>
        </authorList>
    </citation>
    <scope>NUCLEOTIDE SEQUENCE [LARGE SCALE GENOMIC DNA]</scope>
    <source>
        <strain evidence="4 5">KYPY4</strain>
    </source>
</reference>
<dbReference type="SUPFAM" id="SSF56529">
    <property type="entry name" value="FAH"/>
    <property type="match status" value="1"/>
</dbReference>
<dbReference type="PANTHER" id="PTHR11820:SF7">
    <property type="entry name" value="ACYLPYRUVASE FAHD1, MITOCHONDRIAL"/>
    <property type="match status" value="1"/>
</dbReference>
<dbReference type="InterPro" id="IPR036663">
    <property type="entry name" value="Fumarylacetoacetase_C_sf"/>
</dbReference>
<dbReference type="Gene3D" id="3.90.850.10">
    <property type="entry name" value="Fumarylacetoacetase-like, C-terminal domain"/>
    <property type="match status" value="1"/>
</dbReference>
<dbReference type="Proteomes" id="UP000285575">
    <property type="component" value="Unassembled WGS sequence"/>
</dbReference>
<keyword evidence="1" id="KW-0479">Metal-binding</keyword>